<dbReference type="EMBL" id="CDMY01000391">
    <property type="protein sequence ID" value="CEM09017.1"/>
    <property type="molecule type" value="Genomic_DNA"/>
</dbReference>
<name>A0A0G4F9S7_VITBC</name>
<gene>
    <name evidence="2" type="ORF">Vbra_4224</name>
</gene>
<organism evidence="2 3">
    <name type="scientific">Vitrella brassicaformis (strain CCMP3155)</name>
    <dbReference type="NCBI Taxonomy" id="1169540"/>
    <lineage>
        <taxon>Eukaryota</taxon>
        <taxon>Sar</taxon>
        <taxon>Alveolata</taxon>
        <taxon>Colpodellida</taxon>
        <taxon>Vitrellaceae</taxon>
        <taxon>Vitrella</taxon>
    </lineage>
</organism>
<protein>
    <submittedName>
        <fullName evidence="2">Uncharacterized protein</fullName>
    </submittedName>
</protein>
<evidence type="ECO:0000256" key="1">
    <source>
        <dbReference type="ARBA" id="ARBA00022896"/>
    </source>
</evidence>
<proteinExistence type="predicted"/>
<dbReference type="STRING" id="1169540.A0A0G4F9S7"/>
<accession>A0A0G4F9S7</accession>
<dbReference type="AlphaFoldDB" id="A0A0G4F9S7"/>
<evidence type="ECO:0000313" key="3">
    <source>
        <dbReference type="Proteomes" id="UP000041254"/>
    </source>
</evidence>
<dbReference type="GO" id="GO:0031418">
    <property type="term" value="F:L-ascorbic acid binding"/>
    <property type="evidence" value="ECO:0007669"/>
    <property type="project" value="UniProtKB-KW"/>
</dbReference>
<dbReference type="VEuPathDB" id="CryptoDB:Vbra_4224"/>
<dbReference type="PANTHER" id="PTHR24014:SF4">
    <property type="entry name" value="2-OXOGLUTARATE AND IRON-DEPENDENT OXYGENASE DOMAIN-CONTAINING PROTEIN 2"/>
    <property type="match status" value="1"/>
</dbReference>
<evidence type="ECO:0000313" key="2">
    <source>
        <dbReference type="EMBL" id="CEM09017.1"/>
    </source>
</evidence>
<dbReference type="OrthoDB" id="1736837at2759"/>
<keyword evidence="1" id="KW-0847">Vitamin C</keyword>
<dbReference type="PhylomeDB" id="A0A0G4F9S7"/>
<reference evidence="2 3" key="1">
    <citation type="submission" date="2014-11" db="EMBL/GenBank/DDBJ databases">
        <authorList>
            <person name="Zhu J."/>
            <person name="Qi W."/>
            <person name="Song R."/>
        </authorList>
    </citation>
    <scope>NUCLEOTIDE SEQUENCE [LARGE SCALE GENOMIC DNA]</scope>
</reference>
<dbReference type="PANTHER" id="PTHR24014">
    <property type="entry name" value="2-OXOGLUTARATE AND IRON-DEPENDENT OXYGENASE DOMAIN-CONTAINING PROTEIN 2"/>
    <property type="match status" value="1"/>
</dbReference>
<dbReference type="InParanoid" id="A0A0G4F9S7"/>
<dbReference type="Proteomes" id="UP000041254">
    <property type="component" value="Unassembled WGS sequence"/>
</dbReference>
<sequence length="193" mass="20556">MTRPSAKHGLLWTRLAREASSAPTALAVLGSAVHPAAGDSTVPNSMNDGGVLKREMGMDAFFGRLLSDVLTPTAHRLHLLPPDATLDSHKTFTVVYQHPMGDVDLAPRFDNAEVTLNVNIAGEFTGGDLTFLGPDEALVPVGPSEREGDRRAVTVAQRPGIGVVHSGYERHQASWDAPLPAVLCVLCVSGWMD</sequence>
<keyword evidence="3" id="KW-1185">Reference proteome</keyword>